<dbReference type="AlphaFoldDB" id="A0A0M0BPV5"/>
<dbReference type="InterPro" id="IPR050678">
    <property type="entry name" value="DNA_Partitioning_ATPase"/>
</dbReference>
<feature type="domain" description="AAA" evidence="1">
    <location>
        <begin position="5"/>
        <end position="178"/>
    </location>
</feature>
<organism evidence="2 3">
    <name type="scientific">miscellaneous Crenarchaeota group-1 archaeon SG8-32-1</name>
    <dbReference type="NCBI Taxonomy" id="1685124"/>
    <lineage>
        <taxon>Archaea</taxon>
        <taxon>Candidatus Bathyarchaeota</taxon>
        <taxon>MCG-1</taxon>
    </lineage>
</organism>
<dbReference type="SUPFAM" id="SSF52540">
    <property type="entry name" value="P-loop containing nucleoside triphosphate hydrolases"/>
    <property type="match status" value="1"/>
</dbReference>
<dbReference type="EMBL" id="LFWU01000124">
    <property type="protein sequence ID" value="KON30454.1"/>
    <property type="molecule type" value="Genomic_DNA"/>
</dbReference>
<dbReference type="PANTHER" id="PTHR13696">
    <property type="entry name" value="P-LOOP CONTAINING NUCLEOSIDE TRIPHOSPHATE HYDROLASE"/>
    <property type="match status" value="1"/>
</dbReference>
<dbReference type="Proteomes" id="UP000037237">
    <property type="component" value="Unassembled WGS sequence"/>
</dbReference>
<evidence type="ECO:0000313" key="3">
    <source>
        <dbReference type="Proteomes" id="UP000037237"/>
    </source>
</evidence>
<evidence type="ECO:0000313" key="2">
    <source>
        <dbReference type="EMBL" id="KON30454.1"/>
    </source>
</evidence>
<name>A0A0M0BPV5_9ARCH</name>
<dbReference type="InterPro" id="IPR027417">
    <property type="entry name" value="P-loop_NTPase"/>
</dbReference>
<reference evidence="2 3" key="1">
    <citation type="submission" date="2015-06" db="EMBL/GenBank/DDBJ databases">
        <title>New insights into the roles of widespread benthic archaea in carbon and nitrogen cycling.</title>
        <authorList>
            <person name="Lazar C.S."/>
            <person name="Baker B.J."/>
            <person name="Seitz K.W."/>
            <person name="Hyde A.S."/>
            <person name="Dick G.J."/>
            <person name="Hinrichs K.-U."/>
            <person name="Teske A.P."/>
        </authorList>
    </citation>
    <scope>NUCLEOTIDE SEQUENCE [LARGE SCALE GENOMIC DNA]</scope>
    <source>
        <strain evidence="2">SG8-32-1</strain>
    </source>
</reference>
<evidence type="ECO:0000259" key="1">
    <source>
        <dbReference type="Pfam" id="PF13614"/>
    </source>
</evidence>
<accession>A0A0M0BPV5</accession>
<dbReference type="Pfam" id="PF13614">
    <property type="entry name" value="AAA_31"/>
    <property type="match status" value="1"/>
</dbReference>
<dbReference type="InterPro" id="IPR025669">
    <property type="entry name" value="AAA_dom"/>
</dbReference>
<dbReference type="PANTHER" id="PTHR13696:SF52">
    <property type="entry name" value="PARA FAMILY PROTEIN CT_582"/>
    <property type="match status" value="1"/>
</dbReference>
<protein>
    <recommendedName>
        <fullName evidence="1">AAA domain-containing protein</fullName>
    </recommendedName>
</protein>
<gene>
    <name evidence="2" type="ORF">AC477_04965</name>
</gene>
<comment type="caution">
    <text evidence="2">The sequence shown here is derived from an EMBL/GenBank/DDBJ whole genome shotgun (WGS) entry which is preliminary data.</text>
</comment>
<proteinExistence type="predicted"/>
<dbReference type="Gene3D" id="3.40.50.300">
    <property type="entry name" value="P-loop containing nucleotide triphosphate hydrolases"/>
    <property type="match status" value="1"/>
</dbReference>
<sequence length="270" mass="30529">MSRGKTFAFHSYKGGTGKTTLIANLAAFLAKNGKRVCLLDFDLYAPTLTIYFRKTSRFYLNSLLSGEADISDLLVDLSPELDLKGKLYVGFSNPGKEDVHDIEIKHETKWQLAAIRRFLSAKKKLFEDYNIDYLFLDTSPGIRYWSINTLATADIQLLIMKDNDVDIEGTKKMITDIYDTLSDLGSKYFIILNKVPGASPINELNITADERTFKENLEKNFGTRIVASIPCFCDIQFSRHEFLFAIEQPNHPFSKEIVTLAAKIEGLALT</sequence>